<keyword evidence="3" id="KW-1185">Reference proteome</keyword>
<gene>
    <name evidence="2" type="ORF">F8C82_09185</name>
</gene>
<dbReference type="InterPro" id="IPR011250">
    <property type="entry name" value="OMP/PagP_B-barrel"/>
</dbReference>
<evidence type="ECO:0008006" key="4">
    <source>
        <dbReference type="Google" id="ProtNLM"/>
    </source>
</evidence>
<name>A0A6L3ZDE6_9FLAO</name>
<proteinExistence type="predicted"/>
<dbReference type="OrthoDB" id="1094316at2"/>
<dbReference type="AlphaFoldDB" id="A0A6L3ZDE6"/>
<evidence type="ECO:0000313" key="2">
    <source>
        <dbReference type="EMBL" id="KAB2815861.1"/>
    </source>
</evidence>
<keyword evidence="1" id="KW-0732">Signal</keyword>
<protein>
    <recommendedName>
        <fullName evidence="4">Porin family protein</fullName>
    </recommendedName>
</protein>
<feature type="chain" id="PRO_5026747692" description="Porin family protein" evidence="1">
    <location>
        <begin position="22"/>
        <end position="221"/>
    </location>
</feature>
<comment type="caution">
    <text evidence="2">The sequence shown here is derived from an EMBL/GenBank/DDBJ whole genome shotgun (WGS) entry which is preliminary data.</text>
</comment>
<dbReference type="Proteomes" id="UP000484164">
    <property type="component" value="Unassembled WGS sequence"/>
</dbReference>
<sequence length="221" mass="23969">MKNQILSLSILTILTSSCSSILVDTTMAPPPIAAQKGDFHIDGGVGLIPQVSSSDPGGEAVALLGFGYMLSDFDHLYLSGAYGLDAADSSFRVTTSVRYLRKLNRSGSFEHFVGGQLQYGNTTDLVNKVGYNGTGLGLTYIIRTNTSSLIQPYGGLQAGYGLDPETLGDHNMVGTVTLGLQYRPWRNFEFKFEMNQNALYSFDTELAYNTGGLSLQARYIF</sequence>
<dbReference type="SUPFAM" id="SSF56925">
    <property type="entry name" value="OMPA-like"/>
    <property type="match status" value="1"/>
</dbReference>
<organism evidence="2 3">
    <name type="scientific">Phaeocystidibacter marisrubri</name>
    <dbReference type="NCBI Taxonomy" id="1577780"/>
    <lineage>
        <taxon>Bacteria</taxon>
        <taxon>Pseudomonadati</taxon>
        <taxon>Bacteroidota</taxon>
        <taxon>Flavobacteriia</taxon>
        <taxon>Flavobacteriales</taxon>
        <taxon>Phaeocystidibacteraceae</taxon>
        <taxon>Phaeocystidibacter</taxon>
    </lineage>
</organism>
<evidence type="ECO:0000256" key="1">
    <source>
        <dbReference type="SAM" id="SignalP"/>
    </source>
</evidence>
<reference evidence="2 3" key="1">
    <citation type="submission" date="2019-10" db="EMBL/GenBank/DDBJ databases">
        <title>Genome sequence of Phaeocystidibacter marisrubri JCM30614 (type strain).</title>
        <authorList>
            <person name="Bowman J.P."/>
        </authorList>
    </citation>
    <scope>NUCLEOTIDE SEQUENCE [LARGE SCALE GENOMIC DNA]</scope>
    <source>
        <strain evidence="2 3">JCM 30614</strain>
    </source>
</reference>
<dbReference type="RefSeq" id="WP_151693290.1">
    <property type="nucleotide sequence ID" value="NZ_BMGX01000001.1"/>
</dbReference>
<dbReference type="EMBL" id="WBVQ01000002">
    <property type="protein sequence ID" value="KAB2815861.1"/>
    <property type="molecule type" value="Genomic_DNA"/>
</dbReference>
<accession>A0A6L3ZDE6</accession>
<dbReference type="PROSITE" id="PS51257">
    <property type="entry name" value="PROKAR_LIPOPROTEIN"/>
    <property type="match status" value="1"/>
</dbReference>
<feature type="signal peptide" evidence="1">
    <location>
        <begin position="1"/>
        <end position="21"/>
    </location>
</feature>
<evidence type="ECO:0000313" key="3">
    <source>
        <dbReference type="Proteomes" id="UP000484164"/>
    </source>
</evidence>